<evidence type="ECO:0000256" key="1">
    <source>
        <dbReference type="SAM" id="Phobius"/>
    </source>
</evidence>
<dbReference type="RefSeq" id="WP_185075039.1">
    <property type="nucleotide sequence ID" value="NZ_JACHMB010000001.1"/>
</dbReference>
<dbReference type="Proteomes" id="UP000579153">
    <property type="component" value="Unassembled WGS sequence"/>
</dbReference>
<evidence type="ECO:0000313" key="3">
    <source>
        <dbReference type="Proteomes" id="UP000579153"/>
    </source>
</evidence>
<comment type="caution">
    <text evidence="2">The sequence shown here is derived from an EMBL/GenBank/DDBJ whole genome shotgun (WGS) entry which is preliminary data.</text>
</comment>
<name>A0A7W9LFE6_9ACTN</name>
<dbReference type="EMBL" id="JACHMB010000001">
    <property type="protein sequence ID" value="MBB5781810.1"/>
    <property type="molecule type" value="Genomic_DNA"/>
</dbReference>
<dbReference type="AlphaFoldDB" id="A0A7W9LFE6"/>
<keyword evidence="1" id="KW-0472">Membrane</keyword>
<keyword evidence="1" id="KW-1133">Transmembrane helix</keyword>
<sequence length="63" mass="6333">MKVSAIIVGVLILFVLIVKLTGLGGEHGPGRHMGAGGSSPVGVMEIQALLDDGSGRPTLEGSH</sequence>
<proteinExistence type="predicted"/>
<evidence type="ECO:0000313" key="2">
    <source>
        <dbReference type="EMBL" id="MBB5781810.1"/>
    </source>
</evidence>
<keyword evidence="1" id="KW-0812">Transmembrane</keyword>
<accession>A0A7W9LFE6</accession>
<feature type="transmembrane region" description="Helical" evidence="1">
    <location>
        <begin position="6"/>
        <end position="23"/>
    </location>
</feature>
<organism evidence="2 3">
    <name type="scientific">Nonomuraea jabiensis</name>
    <dbReference type="NCBI Taxonomy" id="882448"/>
    <lineage>
        <taxon>Bacteria</taxon>
        <taxon>Bacillati</taxon>
        <taxon>Actinomycetota</taxon>
        <taxon>Actinomycetes</taxon>
        <taxon>Streptosporangiales</taxon>
        <taxon>Streptosporangiaceae</taxon>
        <taxon>Nonomuraea</taxon>
    </lineage>
</organism>
<protein>
    <submittedName>
        <fullName evidence="2">Uncharacterized protein</fullName>
    </submittedName>
</protein>
<keyword evidence="3" id="KW-1185">Reference proteome</keyword>
<reference evidence="2 3" key="1">
    <citation type="submission" date="2020-08" db="EMBL/GenBank/DDBJ databases">
        <title>Sequencing the genomes of 1000 actinobacteria strains.</title>
        <authorList>
            <person name="Klenk H.-P."/>
        </authorList>
    </citation>
    <scope>NUCLEOTIDE SEQUENCE [LARGE SCALE GENOMIC DNA]</scope>
    <source>
        <strain evidence="2 3">DSM 45507</strain>
    </source>
</reference>
<gene>
    <name evidence="2" type="ORF">HD596_008566</name>
</gene>